<dbReference type="PANTHER" id="PTHR22926:SF3">
    <property type="entry name" value="UNDECAPRENYL-PHOSPHATE ALPHA-N-ACETYLGLUCOSAMINYL 1-PHOSPHATE TRANSFERASE"/>
    <property type="match status" value="1"/>
</dbReference>
<dbReference type="Proteomes" id="UP000316425">
    <property type="component" value="Unassembled WGS sequence"/>
</dbReference>
<feature type="transmembrane region" description="Helical" evidence="8">
    <location>
        <begin position="74"/>
        <end position="90"/>
    </location>
</feature>
<keyword evidence="2" id="KW-1003">Cell membrane</keyword>
<dbReference type="GO" id="GO:0071555">
    <property type="term" value="P:cell wall organization"/>
    <property type="evidence" value="ECO:0007669"/>
    <property type="project" value="TreeGrafter"/>
</dbReference>
<reference evidence="9 10" key="1">
    <citation type="submission" date="2019-07" db="EMBL/GenBank/DDBJ databases">
        <title>Allobacillus sp. nov. SKP isolated from shrimp paste of Euphausiacea.</title>
        <authorList>
            <person name="Kanchanasin P."/>
            <person name="Tanasupawat S."/>
            <person name="Shi W."/>
            <person name="Wu L."/>
            <person name="Ma J."/>
        </authorList>
    </citation>
    <scope>NUCLEOTIDE SEQUENCE [LARGE SCALE GENOMIC DNA]</scope>
    <source>
        <strain evidence="9 10">SKP4-8</strain>
    </source>
</reference>
<dbReference type="GO" id="GO:0044038">
    <property type="term" value="P:cell wall macromolecule biosynthetic process"/>
    <property type="evidence" value="ECO:0007669"/>
    <property type="project" value="TreeGrafter"/>
</dbReference>
<dbReference type="PANTHER" id="PTHR22926">
    <property type="entry name" value="PHOSPHO-N-ACETYLMURAMOYL-PENTAPEPTIDE-TRANSFERASE"/>
    <property type="match status" value="1"/>
</dbReference>
<feature type="transmembrane region" description="Helical" evidence="8">
    <location>
        <begin position="50"/>
        <end position="67"/>
    </location>
</feature>
<evidence type="ECO:0000313" key="10">
    <source>
        <dbReference type="Proteomes" id="UP000316425"/>
    </source>
</evidence>
<comment type="cofactor">
    <cofactor evidence="7">
        <name>Mg(2+)</name>
        <dbReference type="ChEBI" id="CHEBI:18420"/>
    </cofactor>
</comment>
<feature type="transmembrane region" description="Helical" evidence="8">
    <location>
        <begin position="214"/>
        <end position="231"/>
    </location>
</feature>
<dbReference type="PROSITE" id="PS01348">
    <property type="entry name" value="MRAY_2"/>
    <property type="match status" value="1"/>
</dbReference>
<protein>
    <submittedName>
        <fullName evidence="9">Undecaprenyl/decaprenyl-phosphate alpha-N-acetylglucosaminyl 1-phosphate transferase</fullName>
    </submittedName>
</protein>
<keyword evidence="7" id="KW-0479">Metal-binding</keyword>
<evidence type="ECO:0000256" key="4">
    <source>
        <dbReference type="ARBA" id="ARBA00022692"/>
    </source>
</evidence>
<evidence type="ECO:0000256" key="6">
    <source>
        <dbReference type="ARBA" id="ARBA00023136"/>
    </source>
</evidence>
<name>A0A556PMX9_9BACI</name>
<accession>A0A556PMX9</accession>
<feature type="transmembrane region" description="Helical" evidence="8">
    <location>
        <begin position="132"/>
        <end position="154"/>
    </location>
</feature>
<feature type="transmembrane region" description="Helical" evidence="8">
    <location>
        <begin position="237"/>
        <end position="258"/>
    </location>
</feature>
<dbReference type="GO" id="GO:0016780">
    <property type="term" value="F:phosphotransferase activity, for other substituted phosphate groups"/>
    <property type="evidence" value="ECO:0007669"/>
    <property type="project" value="InterPro"/>
</dbReference>
<feature type="binding site" evidence="7">
    <location>
        <position position="212"/>
    </location>
    <ligand>
        <name>Mg(2+)</name>
        <dbReference type="ChEBI" id="CHEBI:18420"/>
    </ligand>
</feature>
<comment type="caution">
    <text evidence="9">The sequence shown here is derived from an EMBL/GenBank/DDBJ whole genome shotgun (WGS) entry which is preliminary data.</text>
</comment>
<proteinExistence type="predicted"/>
<evidence type="ECO:0000256" key="1">
    <source>
        <dbReference type="ARBA" id="ARBA00004651"/>
    </source>
</evidence>
<evidence type="ECO:0000256" key="2">
    <source>
        <dbReference type="ARBA" id="ARBA00022475"/>
    </source>
</evidence>
<evidence type="ECO:0000256" key="3">
    <source>
        <dbReference type="ARBA" id="ARBA00022679"/>
    </source>
</evidence>
<organism evidence="9 10">
    <name type="scientific">Allobacillus salarius</name>
    <dbReference type="NCBI Taxonomy" id="1955272"/>
    <lineage>
        <taxon>Bacteria</taxon>
        <taxon>Bacillati</taxon>
        <taxon>Bacillota</taxon>
        <taxon>Bacilli</taxon>
        <taxon>Bacillales</taxon>
        <taxon>Bacillaceae</taxon>
        <taxon>Allobacillus</taxon>
    </lineage>
</organism>
<evidence type="ECO:0000256" key="8">
    <source>
        <dbReference type="SAM" id="Phobius"/>
    </source>
</evidence>
<dbReference type="EMBL" id="VMHE01000008">
    <property type="protein sequence ID" value="TSJ65708.1"/>
    <property type="molecule type" value="Genomic_DNA"/>
</dbReference>
<evidence type="ECO:0000256" key="5">
    <source>
        <dbReference type="ARBA" id="ARBA00022989"/>
    </source>
</evidence>
<dbReference type="GO" id="GO:0005886">
    <property type="term" value="C:plasma membrane"/>
    <property type="evidence" value="ECO:0007669"/>
    <property type="project" value="UniProtKB-SubCell"/>
</dbReference>
<gene>
    <name evidence="9" type="ORF">FPQ13_06270</name>
</gene>
<dbReference type="InterPro" id="IPR000715">
    <property type="entry name" value="Glycosyl_transferase_4"/>
</dbReference>
<feature type="transmembrane region" description="Helical" evidence="8">
    <location>
        <begin position="288"/>
        <end position="309"/>
    </location>
</feature>
<dbReference type="InterPro" id="IPR018480">
    <property type="entry name" value="PNAcMuramoyl-5peptid_Trfase_CS"/>
</dbReference>
<evidence type="ECO:0000313" key="9">
    <source>
        <dbReference type="EMBL" id="TSJ65708.1"/>
    </source>
</evidence>
<comment type="subcellular location">
    <subcellularLocation>
        <location evidence="1">Cell membrane</location>
        <topology evidence="1">Multi-pass membrane protein</topology>
    </subcellularLocation>
</comment>
<feature type="transmembrane region" description="Helical" evidence="8">
    <location>
        <begin position="315"/>
        <end position="339"/>
    </location>
</feature>
<dbReference type="OrthoDB" id="9783652at2"/>
<evidence type="ECO:0000256" key="7">
    <source>
        <dbReference type="PIRSR" id="PIRSR600715-1"/>
    </source>
</evidence>
<keyword evidence="3 9" id="KW-0808">Transferase</keyword>
<dbReference type="CDD" id="cd06853">
    <property type="entry name" value="GT_WecA_like"/>
    <property type="match status" value="1"/>
</dbReference>
<keyword evidence="10" id="KW-1185">Reference proteome</keyword>
<dbReference type="AlphaFoldDB" id="A0A556PMX9"/>
<keyword evidence="7" id="KW-0460">Magnesium</keyword>
<keyword evidence="6 8" id="KW-0472">Membrane</keyword>
<dbReference type="GO" id="GO:0046872">
    <property type="term" value="F:metal ion binding"/>
    <property type="evidence" value="ECO:0007669"/>
    <property type="project" value="UniProtKB-KW"/>
</dbReference>
<keyword evidence="4 8" id="KW-0812">Transmembrane</keyword>
<sequence length="356" mass="38993">MMAFIFLFVAFIISLLAALLITPLVRKLAIVFNIVDQPDERKIHTMEQPYLGGIAIFLGVMITYMMFWPNHDHQLAVILGAVVMLIVGFLDDKYNLKPVVKLIGQFIAASIIVASDLLIERINIPFLGEVELGNLSVIITIIWIIAVANAINLIDGLDGLAAGVTTIALLSIGVTAILDANYVVAFLCIITIGSNLGFLYHNFYPSKIYMGDSGSLFLGYMIAVISMLGLFKNVTLFSFFIPLIILAVPILDTIFVMYTRAKDGESIMLGDRKHLHYRLIDSGLSHRGAVLVIYAFSGLFGALGVLFSYSPINAVLIGAMVALFLVHVIAEIVGLVLGGKQPVLDFLKKFIVKKRK</sequence>
<feature type="transmembrane region" description="Helical" evidence="8">
    <location>
        <begin position="160"/>
        <end position="193"/>
    </location>
</feature>
<keyword evidence="5 8" id="KW-1133">Transmembrane helix</keyword>
<feature type="binding site" evidence="7">
    <location>
        <position position="152"/>
    </location>
    <ligand>
        <name>Mg(2+)</name>
        <dbReference type="ChEBI" id="CHEBI:18420"/>
    </ligand>
</feature>
<dbReference type="Pfam" id="PF00953">
    <property type="entry name" value="Glycos_transf_4"/>
    <property type="match status" value="1"/>
</dbReference>
<feature type="transmembrane region" description="Helical" evidence="8">
    <location>
        <begin position="102"/>
        <end position="120"/>
    </location>
</feature>
<dbReference type="GO" id="GO:0009103">
    <property type="term" value="P:lipopolysaccharide biosynthetic process"/>
    <property type="evidence" value="ECO:0007669"/>
    <property type="project" value="TreeGrafter"/>
</dbReference>